<protein>
    <submittedName>
        <fullName evidence="1">Uncharacterized protein</fullName>
    </submittedName>
</protein>
<evidence type="ECO:0000313" key="1">
    <source>
        <dbReference type="EMBL" id="KAG8173028.1"/>
    </source>
</evidence>
<proteinExistence type="predicted"/>
<dbReference type="AlphaFoldDB" id="A0AAV6TN43"/>
<dbReference type="Proteomes" id="UP000827092">
    <property type="component" value="Unassembled WGS sequence"/>
</dbReference>
<dbReference type="EMBL" id="JAFNEN010002131">
    <property type="protein sequence ID" value="KAG8173028.1"/>
    <property type="molecule type" value="Genomic_DNA"/>
</dbReference>
<reference evidence="1 2" key="1">
    <citation type="journal article" date="2022" name="Nat. Ecol. Evol.">
        <title>A masculinizing supergene underlies an exaggerated male reproductive morph in a spider.</title>
        <authorList>
            <person name="Hendrickx F."/>
            <person name="De Corte Z."/>
            <person name="Sonet G."/>
            <person name="Van Belleghem S.M."/>
            <person name="Kostlbacher S."/>
            <person name="Vangestel C."/>
        </authorList>
    </citation>
    <scope>NUCLEOTIDE SEQUENCE [LARGE SCALE GENOMIC DNA]</scope>
    <source>
        <strain evidence="1">W744_W776</strain>
    </source>
</reference>
<gene>
    <name evidence="1" type="ORF">JTE90_020516</name>
</gene>
<evidence type="ECO:0000313" key="2">
    <source>
        <dbReference type="Proteomes" id="UP000827092"/>
    </source>
</evidence>
<comment type="caution">
    <text evidence="1">The sequence shown here is derived from an EMBL/GenBank/DDBJ whole genome shotgun (WGS) entry which is preliminary data.</text>
</comment>
<accession>A0AAV6TN43</accession>
<keyword evidence="2" id="KW-1185">Reference proteome</keyword>
<sequence length="99" mass="11511">MEKNSIKRKFSSKQNFCYRVKWDQRPEDFELEIPKTDLSAGCYILVALKKPARKVQIGQLKVDGPSCEDPQKIPSKESFLQNKTSAIEMSEPRHWIGRK</sequence>
<name>A0AAV6TN43_9ARAC</name>
<organism evidence="1 2">
    <name type="scientific">Oedothorax gibbosus</name>
    <dbReference type="NCBI Taxonomy" id="931172"/>
    <lineage>
        <taxon>Eukaryota</taxon>
        <taxon>Metazoa</taxon>
        <taxon>Ecdysozoa</taxon>
        <taxon>Arthropoda</taxon>
        <taxon>Chelicerata</taxon>
        <taxon>Arachnida</taxon>
        <taxon>Araneae</taxon>
        <taxon>Araneomorphae</taxon>
        <taxon>Entelegynae</taxon>
        <taxon>Araneoidea</taxon>
        <taxon>Linyphiidae</taxon>
        <taxon>Erigoninae</taxon>
        <taxon>Oedothorax</taxon>
    </lineage>
</organism>